<dbReference type="EMBL" id="JBHTMC010000027">
    <property type="protein sequence ID" value="MFD1265176.1"/>
    <property type="molecule type" value="Genomic_DNA"/>
</dbReference>
<keyword evidence="1" id="KW-0472">Membrane</keyword>
<dbReference type="InterPro" id="IPR021494">
    <property type="entry name" value="DUF3149"/>
</dbReference>
<reference evidence="3" key="1">
    <citation type="journal article" date="2019" name="Int. J. Syst. Evol. Microbiol.">
        <title>The Global Catalogue of Microorganisms (GCM) 10K type strain sequencing project: providing services to taxonomists for standard genome sequencing and annotation.</title>
        <authorList>
            <consortium name="The Broad Institute Genomics Platform"/>
            <consortium name="The Broad Institute Genome Sequencing Center for Infectious Disease"/>
            <person name="Wu L."/>
            <person name="Ma J."/>
        </authorList>
    </citation>
    <scope>NUCLEOTIDE SEQUENCE [LARGE SCALE GENOMIC DNA]</scope>
    <source>
        <strain evidence="3">CCUG 48884</strain>
    </source>
</reference>
<keyword evidence="3" id="KW-1185">Reference proteome</keyword>
<keyword evidence="1" id="KW-0812">Transmembrane</keyword>
<accession>A0ABW3WGT1</accession>
<feature type="transmembrane region" description="Helical" evidence="1">
    <location>
        <begin position="12"/>
        <end position="33"/>
    </location>
</feature>
<gene>
    <name evidence="2" type="ORF">ACFQ4M_16495</name>
</gene>
<evidence type="ECO:0000313" key="2">
    <source>
        <dbReference type="EMBL" id="MFD1265176.1"/>
    </source>
</evidence>
<proteinExistence type="predicted"/>
<evidence type="ECO:0000256" key="1">
    <source>
        <dbReference type="SAM" id="Phobius"/>
    </source>
</evidence>
<organism evidence="2 3">
    <name type="scientific">Thauera mechernichensis</name>
    <dbReference type="NCBI Taxonomy" id="82788"/>
    <lineage>
        <taxon>Bacteria</taxon>
        <taxon>Pseudomonadati</taxon>
        <taxon>Pseudomonadota</taxon>
        <taxon>Betaproteobacteria</taxon>
        <taxon>Rhodocyclales</taxon>
        <taxon>Zoogloeaceae</taxon>
        <taxon>Thauera</taxon>
    </lineage>
</organism>
<evidence type="ECO:0000313" key="3">
    <source>
        <dbReference type="Proteomes" id="UP001597158"/>
    </source>
</evidence>
<dbReference type="Pfam" id="PF11346">
    <property type="entry name" value="DUF3149"/>
    <property type="match status" value="1"/>
</dbReference>
<dbReference type="Proteomes" id="UP001597158">
    <property type="component" value="Unassembled WGS sequence"/>
</dbReference>
<name>A0ABW3WGT1_9RHOO</name>
<comment type="caution">
    <text evidence="2">The sequence shown here is derived from an EMBL/GenBank/DDBJ whole genome shotgun (WGS) entry which is preliminary data.</text>
</comment>
<sequence length="48" mass="5638">MAWELLFTSDIGLLSLFTILFVVVMAIYLYRFARRHMAEDERRASAGR</sequence>
<dbReference type="RefSeq" id="WP_002924391.1">
    <property type="nucleotide sequence ID" value="NZ_JARQZE010000001.1"/>
</dbReference>
<keyword evidence="1" id="KW-1133">Transmembrane helix</keyword>
<protein>
    <submittedName>
        <fullName evidence="2">DUF3149 domain-containing protein</fullName>
    </submittedName>
</protein>